<name>A0A412FI51_9FIRM</name>
<gene>
    <name evidence="3" type="ORF">DWY25_16620</name>
</gene>
<evidence type="ECO:0000313" key="3">
    <source>
        <dbReference type="EMBL" id="RGR67844.1"/>
    </source>
</evidence>
<dbReference type="Proteomes" id="UP000284178">
    <property type="component" value="Unassembled WGS sequence"/>
</dbReference>
<evidence type="ECO:0000256" key="2">
    <source>
        <dbReference type="SAM" id="Phobius"/>
    </source>
</evidence>
<keyword evidence="2" id="KW-1133">Transmembrane helix</keyword>
<proteinExistence type="predicted"/>
<keyword evidence="2" id="KW-0812">Transmembrane</keyword>
<keyword evidence="2" id="KW-0472">Membrane</keyword>
<dbReference type="RefSeq" id="WP_117896181.1">
    <property type="nucleotide sequence ID" value="NZ_CABJCV010000030.1"/>
</dbReference>
<evidence type="ECO:0000313" key="4">
    <source>
        <dbReference type="Proteomes" id="UP000284178"/>
    </source>
</evidence>
<dbReference type="GeneID" id="83017020"/>
<sequence>MNKKMIAAGLGLVGIIVIVTVIPGWVRSNENKEIKPTPTPELERTPEIKEAEPTATPSAQSRPTFVFDDLEVNLEDENQLERISISDPAAGCSLTVTDEIPYPDEPALIHLIEQLVKSINDRDADLVNTLLAREEDQVEFIPAMPKIQEYAIHYQADGIVKLDLTWLDCDQLLYSQYWITLAESDGLKIDTLREKPECKNQASVMLGGESELIEAFVTALTETDYFDLLSLFPRTTPCSETGFDLWESVKIKSAEVLEIAMAGKESAALIEVDTEDPDCTQLAAGKQRYCLVMEKTGNYVAIEGFYRILEE</sequence>
<feature type="region of interest" description="Disordered" evidence="1">
    <location>
        <begin position="30"/>
        <end position="61"/>
    </location>
</feature>
<accession>A0A412FI51</accession>
<comment type="caution">
    <text evidence="3">The sequence shown here is derived from an EMBL/GenBank/DDBJ whole genome shotgun (WGS) entry which is preliminary data.</text>
</comment>
<dbReference type="AlphaFoldDB" id="A0A412FI51"/>
<protein>
    <submittedName>
        <fullName evidence="3">Uncharacterized protein</fullName>
    </submittedName>
</protein>
<evidence type="ECO:0000256" key="1">
    <source>
        <dbReference type="SAM" id="MobiDB-lite"/>
    </source>
</evidence>
<reference evidence="3 4" key="1">
    <citation type="submission" date="2018-08" db="EMBL/GenBank/DDBJ databases">
        <title>A genome reference for cultivated species of the human gut microbiota.</title>
        <authorList>
            <person name="Zou Y."/>
            <person name="Xue W."/>
            <person name="Luo G."/>
        </authorList>
    </citation>
    <scope>NUCLEOTIDE SEQUENCE [LARGE SCALE GENOMIC DNA]</scope>
    <source>
        <strain evidence="3 4">AF24-29</strain>
    </source>
</reference>
<feature type="transmembrane region" description="Helical" evidence="2">
    <location>
        <begin position="6"/>
        <end position="26"/>
    </location>
</feature>
<dbReference type="EMBL" id="QRUP01000030">
    <property type="protein sequence ID" value="RGR67844.1"/>
    <property type="molecule type" value="Genomic_DNA"/>
</dbReference>
<feature type="compositionally biased region" description="Basic and acidic residues" evidence="1">
    <location>
        <begin position="30"/>
        <end position="52"/>
    </location>
</feature>
<keyword evidence="4" id="KW-1185">Reference proteome</keyword>
<organism evidence="3 4">
    <name type="scientific">Holdemania filiformis</name>
    <dbReference type="NCBI Taxonomy" id="61171"/>
    <lineage>
        <taxon>Bacteria</taxon>
        <taxon>Bacillati</taxon>
        <taxon>Bacillota</taxon>
        <taxon>Erysipelotrichia</taxon>
        <taxon>Erysipelotrichales</taxon>
        <taxon>Erysipelotrichaceae</taxon>
        <taxon>Holdemania</taxon>
    </lineage>
</organism>